<dbReference type="Proteomes" id="UP000683000">
    <property type="component" value="Unassembled WGS sequence"/>
</dbReference>
<proteinExistence type="predicted"/>
<dbReference type="Gene3D" id="3.40.1310.20">
    <property type="match status" value="1"/>
</dbReference>
<sequence length="108" mass="11912">MENVEEDVDLPVVERVAGRGFHFHALVKWGETYKSGDVTVFDIIDGDNFHHPHIKNIHPGRANIASVWRYCSKDGDTTGDLVIEANGNAANAKANEVWKDAMGAHVTD</sequence>
<gene>
    <name evidence="1" type="ORF">JVT61DRAFT_2892</name>
</gene>
<dbReference type="AlphaFoldDB" id="A0A8I2YRB7"/>
<protein>
    <submittedName>
        <fullName evidence="1">Uncharacterized protein</fullName>
    </submittedName>
</protein>
<dbReference type="EMBL" id="JAGFBS010000013">
    <property type="protein sequence ID" value="KAG6376007.1"/>
    <property type="molecule type" value="Genomic_DNA"/>
</dbReference>
<evidence type="ECO:0000313" key="1">
    <source>
        <dbReference type="EMBL" id="KAG6376007.1"/>
    </source>
</evidence>
<reference evidence="1" key="1">
    <citation type="submission" date="2021-03" db="EMBL/GenBank/DDBJ databases">
        <title>Evolutionary innovations through gain and loss of genes in the ectomycorrhizal Boletales.</title>
        <authorList>
            <person name="Wu G."/>
            <person name="Miyauchi S."/>
            <person name="Morin E."/>
            <person name="Yang Z.-L."/>
            <person name="Xu J."/>
            <person name="Martin F.M."/>
        </authorList>
    </citation>
    <scope>NUCLEOTIDE SEQUENCE</scope>
    <source>
        <strain evidence="1">BR01</strain>
    </source>
</reference>
<name>A0A8I2YRB7_9AGAM</name>
<accession>A0A8I2YRB7</accession>
<organism evidence="1 2">
    <name type="scientific">Boletus reticuloceps</name>
    <dbReference type="NCBI Taxonomy" id="495285"/>
    <lineage>
        <taxon>Eukaryota</taxon>
        <taxon>Fungi</taxon>
        <taxon>Dikarya</taxon>
        <taxon>Basidiomycota</taxon>
        <taxon>Agaricomycotina</taxon>
        <taxon>Agaricomycetes</taxon>
        <taxon>Agaricomycetidae</taxon>
        <taxon>Boletales</taxon>
        <taxon>Boletineae</taxon>
        <taxon>Boletaceae</taxon>
        <taxon>Boletoideae</taxon>
        <taxon>Boletus</taxon>
    </lineage>
</organism>
<comment type="caution">
    <text evidence="1">The sequence shown here is derived from an EMBL/GenBank/DDBJ whole genome shotgun (WGS) entry which is preliminary data.</text>
</comment>
<keyword evidence="2" id="KW-1185">Reference proteome</keyword>
<dbReference type="SUPFAM" id="SSF55464">
    <property type="entry name" value="Origin of replication-binding domain, RBD-like"/>
    <property type="match status" value="1"/>
</dbReference>
<evidence type="ECO:0000313" key="2">
    <source>
        <dbReference type="Proteomes" id="UP000683000"/>
    </source>
</evidence>